<proteinExistence type="predicted"/>
<evidence type="ECO:0000259" key="4">
    <source>
        <dbReference type="Pfam" id="PF20570"/>
    </source>
</evidence>
<feature type="compositionally biased region" description="Pro residues" evidence="2">
    <location>
        <begin position="269"/>
        <end position="280"/>
    </location>
</feature>
<comment type="caution">
    <text evidence="5">The sequence shown here is derived from an EMBL/GenBank/DDBJ whole genome shotgun (WGS) entry which is preliminary data.</text>
</comment>
<keyword evidence="3" id="KW-1133">Transmembrane helix</keyword>
<dbReference type="PRINTS" id="PR01217">
    <property type="entry name" value="PRICHEXTENSN"/>
</dbReference>
<protein>
    <submittedName>
        <fullName evidence="5">DUF6779 domain-containing protein</fullName>
    </submittedName>
</protein>
<evidence type="ECO:0000313" key="5">
    <source>
        <dbReference type="EMBL" id="MFD2091689.1"/>
    </source>
</evidence>
<keyword evidence="3" id="KW-0472">Membrane</keyword>
<sequence length="581" mass="62424">MALREDDVAPRSGAADRRTLLQVGGFALAVAATLAVFLTDDPQFLRLAVVAVAWAFVLATVAAATRSGDRMAARAREAEIRRAYEYELDREVAARREYELELETELRREAEASMRAELDALRDELAGLTELRTEVAGLTGLRTDIAALAGLRDEVARVAALRDDVAALPALRQELGQIAELRADLGRLKAELTEQLSSEMLIERIVMRTQAGRLSAELGDAPGRALHAAAGWTDDVPPRELTGGWPAVRLDEPSGTRHFDQVRVERAPARPPVPPAPAPARRPSRESEPSGPRPWETPATASWESRPTPPWEPPAVPAEEPPATASWESRPTPPWEPPSPTSAFPLPAAAAPAGSPSPDVDRWSSQDLRDDDTPLWSATERAGTADRHDGAGAPEPVPPTAGFPMAPPAGGPRPSPHPRTTAGPAQAAPGVPPVTPEPLPSALEWLAARSLIDAGPTPPRPEVPPRRRRGDESPVDPAAAPTTQRPAVPPHPPIRVDDRGGYRVAVREDRPVPPSQEQIAPGQEKRLADILAENGASQTAGGRRRRRYRDEDEPDDVLARVLGGTEAHRPRESRPPSSTSV</sequence>
<feature type="compositionally biased region" description="Pro residues" evidence="2">
    <location>
        <begin position="395"/>
        <end position="417"/>
    </location>
</feature>
<feature type="compositionally biased region" description="Basic and acidic residues" evidence="2">
    <location>
        <begin position="359"/>
        <end position="372"/>
    </location>
</feature>
<keyword evidence="6" id="KW-1185">Reference proteome</keyword>
<feature type="compositionally biased region" description="Low complexity" evidence="2">
    <location>
        <begin position="418"/>
        <end position="429"/>
    </location>
</feature>
<feature type="region of interest" description="Disordered" evidence="2">
    <location>
        <begin position="530"/>
        <end position="581"/>
    </location>
</feature>
<dbReference type="Proteomes" id="UP001597402">
    <property type="component" value="Unassembled WGS sequence"/>
</dbReference>
<feature type="transmembrane region" description="Helical" evidence="3">
    <location>
        <begin position="44"/>
        <end position="64"/>
    </location>
</feature>
<feature type="compositionally biased region" description="Low complexity" evidence="2">
    <location>
        <begin position="321"/>
        <end position="330"/>
    </location>
</feature>
<dbReference type="InterPro" id="IPR046706">
    <property type="entry name" value="DUF6779"/>
</dbReference>
<feature type="compositionally biased region" description="Low complexity" evidence="2">
    <location>
        <begin position="341"/>
        <end position="358"/>
    </location>
</feature>
<feature type="domain" description="DUF6779" evidence="4">
    <location>
        <begin position="45"/>
        <end position="142"/>
    </location>
</feature>
<feature type="compositionally biased region" description="Pro residues" evidence="2">
    <location>
        <begin position="307"/>
        <end position="320"/>
    </location>
</feature>
<dbReference type="RefSeq" id="WP_376874217.1">
    <property type="nucleotide sequence ID" value="NZ_JBHUHP010000009.1"/>
</dbReference>
<organism evidence="5 6">
    <name type="scientific">Blastococcus deserti</name>
    <dbReference type="NCBI Taxonomy" id="2259033"/>
    <lineage>
        <taxon>Bacteria</taxon>
        <taxon>Bacillati</taxon>
        <taxon>Actinomycetota</taxon>
        <taxon>Actinomycetes</taxon>
        <taxon>Geodermatophilales</taxon>
        <taxon>Geodermatophilaceae</taxon>
        <taxon>Blastococcus</taxon>
    </lineage>
</organism>
<evidence type="ECO:0000256" key="2">
    <source>
        <dbReference type="SAM" id="MobiDB-lite"/>
    </source>
</evidence>
<keyword evidence="3" id="KW-0812">Transmembrane</keyword>
<feature type="compositionally biased region" description="Basic and acidic residues" evidence="2">
    <location>
        <begin position="249"/>
        <end position="268"/>
    </location>
</feature>
<reference evidence="6" key="1">
    <citation type="journal article" date="2019" name="Int. J. Syst. Evol. Microbiol.">
        <title>The Global Catalogue of Microorganisms (GCM) 10K type strain sequencing project: providing services to taxonomists for standard genome sequencing and annotation.</title>
        <authorList>
            <consortium name="The Broad Institute Genomics Platform"/>
            <consortium name="The Broad Institute Genome Sequencing Center for Infectious Disease"/>
            <person name="Wu L."/>
            <person name="Ma J."/>
        </authorList>
    </citation>
    <scope>NUCLEOTIDE SEQUENCE [LARGE SCALE GENOMIC DNA]</scope>
    <source>
        <strain evidence="6">JCM 3338</strain>
    </source>
</reference>
<feature type="region of interest" description="Disordered" evidence="2">
    <location>
        <begin position="230"/>
        <end position="502"/>
    </location>
</feature>
<keyword evidence="1" id="KW-0175">Coiled coil</keyword>
<dbReference type="EMBL" id="JBHUHP010000009">
    <property type="protein sequence ID" value="MFD2091689.1"/>
    <property type="molecule type" value="Genomic_DNA"/>
</dbReference>
<dbReference type="Pfam" id="PF20570">
    <property type="entry name" value="DUF6779"/>
    <property type="match status" value="1"/>
</dbReference>
<evidence type="ECO:0000256" key="1">
    <source>
        <dbReference type="SAM" id="Coils"/>
    </source>
</evidence>
<name>A0ABW4X9A6_9ACTN</name>
<evidence type="ECO:0000256" key="3">
    <source>
        <dbReference type="SAM" id="Phobius"/>
    </source>
</evidence>
<feature type="compositionally biased region" description="Pro residues" evidence="2">
    <location>
        <begin position="430"/>
        <end position="439"/>
    </location>
</feature>
<feature type="coiled-coil region" evidence="1">
    <location>
        <begin position="171"/>
        <end position="198"/>
    </location>
</feature>
<evidence type="ECO:0000313" key="6">
    <source>
        <dbReference type="Proteomes" id="UP001597402"/>
    </source>
</evidence>
<accession>A0ABW4X9A6</accession>
<gene>
    <name evidence="5" type="ORF">ACFSHS_08895</name>
</gene>
<feature type="compositionally biased region" description="Pro residues" evidence="2">
    <location>
        <begin position="331"/>
        <end position="340"/>
    </location>
</feature>
<feature type="transmembrane region" description="Helical" evidence="3">
    <location>
        <begin position="20"/>
        <end position="38"/>
    </location>
</feature>
<feature type="compositionally biased region" description="Basic and acidic residues" evidence="2">
    <location>
        <begin position="463"/>
        <end position="472"/>
    </location>
</feature>